<keyword evidence="1" id="KW-0813">Transport</keyword>
<proteinExistence type="predicted"/>
<reference evidence="5" key="2">
    <citation type="journal article" date="2023" name="Biology">
        <title>Prokaryotic Life Associated with Coal-Fire Gas Vents Revealed by Metagenomics.</title>
        <authorList>
            <person name="Kadnikov V.V."/>
            <person name="Mardanov A.V."/>
            <person name="Beletsky A.V."/>
            <person name="Karnachuk O.V."/>
            <person name="Ravin N.V."/>
        </authorList>
    </citation>
    <scope>NUCLEOTIDE SEQUENCE</scope>
    <source>
        <strain evidence="5">Bu02</strain>
    </source>
</reference>
<reference evidence="5" key="1">
    <citation type="submission" date="2020-10" db="EMBL/GenBank/DDBJ databases">
        <authorList>
            <person name="Kadnikov V."/>
            <person name="Beletsky A.V."/>
            <person name="Mardanov A.V."/>
            <person name="Karnachuk O.V."/>
            <person name="Ravin N.V."/>
        </authorList>
    </citation>
    <scope>NUCLEOTIDE SEQUENCE</scope>
    <source>
        <strain evidence="5">Bu02</strain>
    </source>
</reference>
<name>A0AAT9LFX1_9FIRM</name>
<dbReference type="PROSITE" id="PS00211">
    <property type="entry name" value="ABC_TRANSPORTER_1"/>
    <property type="match status" value="1"/>
</dbReference>
<gene>
    <name evidence="5" type="primary">pstB</name>
    <name evidence="5" type="ORF">IMF26_02735</name>
</gene>
<evidence type="ECO:0000313" key="5">
    <source>
        <dbReference type="EMBL" id="QUL99554.1"/>
    </source>
</evidence>
<dbReference type="AlphaFoldDB" id="A0AAT9LFX1"/>
<dbReference type="GO" id="GO:0016020">
    <property type="term" value="C:membrane"/>
    <property type="evidence" value="ECO:0007669"/>
    <property type="project" value="InterPro"/>
</dbReference>
<evidence type="ECO:0000256" key="1">
    <source>
        <dbReference type="ARBA" id="ARBA00022448"/>
    </source>
</evidence>
<dbReference type="GO" id="GO:0035435">
    <property type="term" value="P:phosphate ion transmembrane transport"/>
    <property type="evidence" value="ECO:0007669"/>
    <property type="project" value="InterPro"/>
</dbReference>
<accession>A0AAT9LFX1</accession>
<keyword evidence="3 5" id="KW-0067">ATP-binding</keyword>
<dbReference type="InterPro" id="IPR003439">
    <property type="entry name" value="ABC_transporter-like_ATP-bd"/>
</dbReference>
<dbReference type="GO" id="GO:0005315">
    <property type="term" value="F:phosphate transmembrane transporter activity"/>
    <property type="evidence" value="ECO:0007669"/>
    <property type="project" value="InterPro"/>
</dbReference>
<dbReference type="Gene3D" id="3.40.50.300">
    <property type="entry name" value="P-loop containing nucleotide triphosphate hydrolases"/>
    <property type="match status" value="1"/>
</dbReference>
<dbReference type="InterPro" id="IPR003593">
    <property type="entry name" value="AAA+_ATPase"/>
</dbReference>
<dbReference type="SUPFAM" id="SSF52540">
    <property type="entry name" value="P-loop containing nucleoside triphosphate hydrolases"/>
    <property type="match status" value="1"/>
</dbReference>
<dbReference type="GO" id="GO:0005524">
    <property type="term" value="F:ATP binding"/>
    <property type="evidence" value="ECO:0007669"/>
    <property type="project" value="UniProtKB-KW"/>
</dbReference>
<dbReference type="PROSITE" id="PS50893">
    <property type="entry name" value="ABC_TRANSPORTER_2"/>
    <property type="match status" value="1"/>
</dbReference>
<sequence length="253" mass="28221">MPETAKIRVKDFNLYYGGFHALKDITVSFEKNAITAVIGPSGCGKSTFLRSINRMNDTIKGVSTRGQILLDGKDIYGPGVDVTWLRSRVGMVFQRPVVFPLSVFDNVACALRVQGITDRTLLSDIVEESLKAVDLWDELKGNPKQPALSLSLGNQQKLCIARAISTRPDVILLDEPCSALDPIATLRIEELMWTLREKYTIVIVTHNMQQAARASDYTIFMLDGQLVEWGPTRDIFTNPKDRRTEGYITGKLA</sequence>
<dbReference type="InterPro" id="IPR027417">
    <property type="entry name" value="P-loop_NTPase"/>
</dbReference>
<dbReference type="KEGG" id="fcz:IMF26_02735"/>
<evidence type="ECO:0000259" key="4">
    <source>
        <dbReference type="PROSITE" id="PS50893"/>
    </source>
</evidence>
<dbReference type="EMBL" id="CP062796">
    <property type="protein sequence ID" value="QUL99554.1"/>
    <property type="molecule type" value="Genomic_DNA"/>
</dbReference>
<dbReference type="SMART" id="SM00382">
    <property type="entry name" value="AAA"/>
    <property type="match status" value="1"/>
</dbReference>
<dbReference type="InterPro" id="IPR017871">
    <property type="entry name" value="ABC_transporter-like_CS"/>
</dbReference>
<dbReference type="InterPro" id="IPR005670">
    <property type="entry name" value="PstB-like"/>
</dbReference>
<dbReference type="PANTHER" id="PTHR43423">
    <property type="entry name" value="ABC TRANSPORTER I FAMILY MEMBER 17"/>
    <property type="match status" value="1"/>
</dbReference>
<dbReference type="PANTHER" id="PTHR43423:SF1">
    <property type="entry name" value="ABC TRANSPORTER I FAMILY MEMBER 17"/>
    <property type="match status" value="1"/>
</dbReference>
<dbReference type="Pfam" id="PF00005">
    <property type="entry name" value="ABC_tran"/>
    <property type="match status" value="1"/>
</dbReference>
<dbReference type="GO" id="GO:0016887">
    <property type="term" value="F:ATP hydrolysis activity"/>
    <property type="evidence" value="ECO:0007669"/>
    <property type="project" value="InterPro"/>
</dbReference>
<feature type="domain" description="ABC transporter" evidence="4">
    <location>
        <begin position="7"/>
        <end position="248"/>
    </location>
</feature>
<organism evidence="5">
    <name type="scientific">Candidatus Fermentithermobacillus carboniphilus</name>
    <dbReference type="NCBI Taxonomy" id="3085328"/>
    <lineage>
        <taxon>Bacteria</taxon>
        <taxon>Bacillati</taxon>
        <taxon>Bacillota</taxon>
        <taxon>Candidatus Fermentithermobacillia</taxon>
        <taxon>Candidatus Fermentithermobacillales</taxon>
        <taxon>Candidatus Fermentithermobacillaceae</taxon>
        <taxon>Candidatus Fermentithermobacillus</taxon>
    </lineage>
</organism>
<dbReference type="NCBIfam" id="TIGR00972">
    <property type="entry name" value="3a0107s01c2"/>
    <property type="match status" value="1"/>
</dbReference>
<protein>
    <submittedName>
        <fullName evidence="5">Phosphate ABC transporter ATP-binding protein</fullName>
    </submittedName>
</protein>
<evidence type="ECO:0000256" key="2">
    <source>
        <dbReference type="ARBA" id="ARBA00022741"/>
    </source>
</evidence>
<keyword evidence="2" id="KW-0547">Nucleotide-binding</keyword>
<evidence type="ECO:0000256" key="3">
    <source>
        <dbReference type="ARBA" id="ARBA00022840"/>
    </source>
</evidence>
<dbReference type="CDD" id="cd03260">
    <property type="entry name" value="ABC_PstB_phosphate_transporter"/>
    <property type="match status" value="1"/>
</dbReference>